<evidence type="ECO:0000313" key="2">
    <source>
        <dbReference type="Proteomes" id="UP000184452"/>
    </source>
</evidence>
<dbReference type="RefSeq" id="WP_084737027.1">
    <property type="nucleotide sequence ID" value="NZ_FQZK01000003.1"/>
</dbReference>
<protein>
    <recommendedName>
        <fullName evidence="3">STM4015 family protein</fullName>
    </recommendedName>
</protein>
<evidence type="ECO:0000313" key="1">
    <source>
        <dbReference type="EMBL" id="SHJ06770.1"/>
    </source>
</evidence>
<dbReference type="InterPro" id="IPR032675">
    <property type="entry name" value="LRR_dom_sf"/>
</dbReference>
<keyword evidence="2" id="KW-1185">Reference proteome</keyword>
<evidence type="ECO:0008006" key="3">
    <source>
        <dbReference type="Google" id="ProtNLM"/>
    </source>
</evidence>
<dbReference type="InterPro" id="IPR047722">
    <property type="entry name" value="STM4015-like"/>
</dbReference>
<dbReference type="SUPFAM" id="SSF52047">
    <property type="entry name" value="RNI-like"/>
    <property type="match status" value="1"/>
</dbReference>
<dbReference type="Proteomes" id="UP000184452">
    <property type="component" value="Unassembled WGS sequence"/>
</dbReference>
<proteinExistence type="predicted"/>
<gene>
    <name evidence="1" type="ORF">SAMN05421803_103331</name>
</gene>
<reference evidence="1 2" key="1">
    <citation type="submission" date="2016-11" db="EMBL/GenBank/DDBJ databases">
        <authorList>
            <person name="Jaros S."/>
            <person name="Januszkiewicz K."/>
            <person name="Wedrychowicz H."/>
        </authorList>
    </citation>
    <scope>NUCLEOTIDE SEQUENCE [LARGE SCALE GENOMIC DNA]</scope>
    <source>
        <strain evidence="1 2">CGMCC 4.5723</strain>
    </source>
</reference>
<dbReference type="STRING" id="758803.SAMN05421803_103331"/>
<organism evidence="1 2">
    <name type="scientific">Nocardiopsis flavescens</name>
    <dbReference type="NCBI Taxonomy" id="758803"/>
    <lineage>
        <taxon>Bacteria</taxon>
        <taxon>Bacillati</taxon>
        <taxon>Actinomycetota</taxon>
        <taxon>Actinomycetes</taxon>
        <taxon>Streptosporangiales</taxon>
        <taxon>Nocardiopsidaceae</taxon>
        <taxon>Nocardiopsis</taxon>
    </lineage>
</organism>
<accession>A0A1M6G9X5</accession>
<dbReference type="EMBL" id="FQZK01000003">
    <property type="protein sequence ID" value="SHJ06770.1"/>
    <property type="molecule type" value="Genomic_DNA"/>
</dbReference>
<dbReference type="NCBIfam" id="NF038076">
    <property type="entry name" value="fam_STM4015"/>
    <property type="match status" value="1"/>
</dbReference>
<dbReference type="OrthoDB" id="9781345at2"/>
<dbReference type="AlphaFoldDB" id="A0A1M6G9X5"/>
<sequence>MTFDTHLAEYAGRPVFEYRSAQALAAQRAWAERHPGGRRELTDPLPLLAALRTPSSFTWRLSDPEGWESQEGEPVQRYYERFCAEVPPESVEALVIGSHGERIDVSEPELVRRALVEAAPRWAGLRSLFYADLTYHEADVSWLLLGDVSAIPNAFPRLERLGLRGTSELSLPVERHASLRSLTLEGGGLPADLARDVLASDYPALEHLELWLGVEDYGGTTAPDDLAPLLEGRVHTGIRSLGLRNAEDTDTWVRALADSAVLERLEVLDLSMGTLTDAGAETLLGTPAFRGLRRLDLHRHFMTAETERRLIEALTAAGVETDTSDRLHADGDGLYPSVTE</sequence>
<name>A0A1M6G9X5_9ACTN</name>
<dbReference type="Gene3D" id="3.80.10.10">
    <property type="entry name" value="Ribonuclease Inhibitor"/>
    <property type="match status" value="1"/>
</dbReference>